<accession>A0A7J7IPW8</accession>
<dbReference type="SUPFAM" id="SSF52402">
    <property type="entry name" value="Adenine nucleotide alpha hydrolases-like"/>
    <property type="match status" value="1"/>
</dbReference>
<dbReference type="PANTHER" id="PTHR20882:SF14">
    <property type="entry name" value="CYTOPLASMIC TRNA 2-THIOLATION PROTEIN 2"/>
    <property type="match status" value="1"/>
</dbReference>
<dbReference type="OrthoDB" id="10544214at2759"/>
<proteinExistence type="predicted"/>
<dbReference type="PANTHER" id="PTHR20882">
    <property type="entry name" value="CYTOPLASMIC TRNA 2-THIOLATION PROTEIN 2"/>
    <property type="match status" value="1"/>
</dbReference>
<keyword evidence="1" id="KW-0963">Cytoplasm</keyword>
<comment type="caution">
    <text evidence="3">The sequence shown here is derived from an EMBL/GenBank/DDBJ whole genome shotgun (WGS) entry which is preliminary data.</text>
</comment>
<dbReference type="GO" id="GO:0002143">
    <property type="term" value="P:tRNA wobble position uridine thiolation"/>
    <property type="evidence" value="ECO:0007669"/>
    <property type="project" value="TreeGrafter"/>
</dbReference>
<evidence type="ECO:0000256" key="2">
    <source>
        <dbReference type="ARBA" id="ARBA00022694"/>
    </source>
</evidence>
<dbReference type="GO" id="GO:0000049">
    <property type="term" value="F:tRNA binding"/>
    <property type="evidence" value="ECO:0007669"/>
    <property type="project" value="InterPro"/>
</dbReference>
<evidence type="ECO:0000313" key="4">
    <source>
        <dbReference type="Proteomes" id="UP000530660"/>
    </source>
</evidence>
<organism evidence="3 4">
    <name type="scientific">Cyanidiococcus yangmingshanensis</name>
    <dbReference type="NCBI Taxonomy" id="2690220"/>
    <lineage>
        <taxon>Eukaryota</taxon>
        <taxon>Rhodophyta</taxon>
        <taxon>Bangiophyceae</taxon>
        <taxon>Cyanidiales</taxon>
        <taxon>Cyanidiaceae</taxon>
        <taxon>Cyanidiococcus</taxon>
    </lineage>
</organism>
<dbReference type="GO" id="GO:0005829">
    <property type="term" value="C:cytosol"/>
    <property type="evidence" value="ECO:0007669"/>
    <property type="project" value="TreeGrafter"/>
</dbReference>
<dbReference type="Gene3D" id="3.40.50.620">
    <property type="entry name" value="HUPs"/>
    <property type="match status" value="1"/>
</dbReference>
<evidence type="ECO:0000256" key="1">
    <source>
        <dbReference type="ARBA" id="ARBA00022490"/>
    </source>
</evidence>
<sequence length="328" mass="35644">MTSIGRPGATEATRMSARSACTPERVQCGNCGTTEQVCISSPCGPRCTLCFTEQVERSFRYAVQRNVMLSHGERVAVALSGGPASLALLELLVRLRRGFPVKRGKARPKHFDLVVLHVSVPVEFGGHGAAGAAALKALVEKRYGLTLQTTDASVVSARLQDHVNRMYKDASNESVSNTRDSSQQSMLLADTVKELILSSTIQHKCSKLFLGTTITRAATITIARVAAGSIHRLGGEIAVDRAVPPMALAGEASAPLLAPRVLRPLREVSTREVVRYLRCAGYTDWITPTQPHFYETLESAAERFIWRASETRPATSFSVVHSIERAMK</sequence>
<dbReference type="Proteomes" id="UP000530660">
    <property type="component" value="Unassembled WGS sequence"/>
</dbReference>
<keyword evidence="4" id="KW-1185">Reference proteome</keyword>
<keyword evidence="2" id="KW-0819">tRNA processing</keyword>
<dbReference type="AlphaFoldDB" id="A0A7J7IPW8"/>
<dbReference type="InterPro" id="IPR019407">
    <property type="entry name" value="CTU2"/>
</dbReference>
<protein>
    <recommendedName>
        <fullName evidence="5">Cytoplasmic tRNA 2-thiolation protein 2</fullName>
    </recommendedName>
</protein>
<dbReference type="GO" id="GO:0016783">
    <property type="term" value="F:sulfurtransferase activity"/>
    <property type="evidence" value="ECO:0007669"/>
    <property type="project" value="TreeGrafter"/>
</dbReference>
<dbReference type="EMBL" id="VWRR01000001">
    <property type="protein sequence ID" value="KAF6005166.1"/>
    <property type="molecule type" value="Genomic_DNA"/>
</dbReference>
<dbReference type="InterPro" id="IPR014729">
    <property type="entry name" value="Rossmann-like_a/b/a_fold"/>
</dbReference>
<gene>
    <name evidence="3" type="ORF">F1559_001762</name>
</gene>
<evidence type="ECO:0000313" key="3">
    <source>
        <dbReference type="EMBL" id="KAF6005166.1"/>
    </source>
</evidence>
<evidence type="ECO:0008006" key="5">
    <source>
        <dbReference type="Google" id="ProtNLM"/>
    </source>
</evidence>
<name>A0A7J7IPW8_9RHOD</name>
<reference evidence="3 4" key="1">
    <citation type="journal article" date="2020" name="J. Phycol.">
        <title>Comparative genome analysis reveals Cyanidiococcus gen. nov., a new extremophilic red algal genus sister to Cyanidioschyzon (Cyanidioschyzonaceae, Rhodophyta).</title>
        <authorList>
            <person name="Liu S.-L."/>
            <person name="Chiang Y.-R."/>
            <person name="Yoon H.S."/>
            <person name="Fu H.-Y."/>
        </authorList>
    </citation>
    <scope>NUCLEOTIDE SEQUENCE [LARGE SCALE GENOMIC DNA]</scope>
    <source>
        <strain evidence="3 4">THAL066</strain>
    </source>
</reference>